<dbReference type="Proteomes" id="UP001217089">
    <property type="component" value="Unassembled WGS sequence"/>
</dbReference>
<name>A0ABQ9EUU6_TEGGR</name>
<sequence length="79" mass="8606">MSDVFNAPVYITDVANSASLGGCYRAKHGLSGQKFEEVVKGHPEPVCVATPTPGAEQTYVKDMKIHKNSRTILMQVENL</sequence>
<comment type="caution">
    <text evidence="1">The sequence shown here is derived from an EMBL/GenBank/DDBJ whole genome shotgun (WGS) entry which is preliminary data.</text>
</comment>
<protein>
    <submittedName>
        <fullName evidence="1">Uncharacterized protein</fullName>
    </submittedName>
</protein>
<evidence type="ECO:0000313" key="2">
    <source>
        <dbReference type="Proteomes" id="UP001217089"/>
    </source>
</evidence>
<dbReference type="Gene3D" id="3.30.420.40">
    <property type="match status" value="2"/>
</dbReference>
<evidence type="ECO:0000313" key="1">
    <source>
        <dbReference type="EMBL" id="KAJ8307078.1"/>
    </source>
</evidence>
<accession>A0ABQ9EUU6</accession>
<dbReference type="EMBL" id="JARBDR010000793">
    <property type="protein sequence ID" value="KAJ8307078.1"/>
    <property type="molecule type" value="Genomic_DNA"/>
</dbReference>
<proteinExistence type="predicted"/>
<organism evidence="1 2">
    <name type="scientific">Tegillarca granosa</name>
    <name type="common">Malaysian cockle</name>
    <name type="synonym">Anadara granosa</name>
    <dbReference type="NCBI Taxonomy" id="220873"/>
    <lineage>
        <taxon>Eukaryota</taxon>
        <taxon>Metazoa</taxon>
        <taxon>Spiralia</taxon>
        <taxon>Lophotrochozoa</taxon>
        <taxon>Mollusca</taxon>
        <taxon>Bivalvia</taxon>
        <taxon>Autobranchia</taxon>
        <taxon>Pteriomorphia</taxon>
        <taxon>Arcoida</taxon>
        <taxon>Arcoidea</taxon>
        <taxon>Arcidae</taxon>
        <taxon>Tegillarca</taxon>
    </lineage>
</organism>
<reference evidence="1 2" key="1">
    <citation type="submission" date="2022-12" db="EMBL/GenBank/DDBJ databases">
        <title>Chromosome-level genome of Tegillarca granosa.</title>
        <authorList>
            <person name="Kim J."/>
        </authorList>
    </citation>
    <scope>NUCLEOTIDE SEQUENCE [LARGE SCALE GENOMIC DNA]</scope>
    <source>
        <strain evidence="1">Teg-2019</strain>
        <tissue evidence="1">Adductor muscle</tissue>
    </source>
</reference>
<gene>
    <name evidence="1" type="ORF">KUTeg_015162</name>
</gene>
<keyword evidence="2" id="KW-1185">Reference proteome</keyword>